<dbReference type="OrthoDB" id="510810at2"/>
<dbReference type="eggNOG" id="COG3832">
    <property type="taxonomic scope" value="Bacteria"/>
</dbReference>
<evidence type="ECO:0000313" key="2">
    <source>
        <dbReference type="Proteomes" id="UP000000268"/>
    </source>
</evidence>
<dbReference type="EMBL" id="CP000828">
    <property type="protein sequence ID" value="ABW26605.1"/>
    <property type="molecule type" value="Genomic_DNA"/>
</dbReference>
<keyword evidence="2" id="KW-1185">Reference proteome</keyword>
<reference evidence="1 2" key="1">
    <citation type="journal article" date="2008" name="Proc. Natl. Acad. Sci. U.S.A.">
        <title>Niche adaptation and genome expansion in the chlorophyll d-producing cyanobacterium Acaryochloris marina.</title>
        <authorList>
            <person name="Swingley W.D."/>
            <person name="Chen M."/>
            <person name="Cheung P.C."/>
            <person name="Conrad A.L."/>
            <person name="Dejesa L.C."/>
            <person name="Hao J."/>
            <person name="Honchak B.M."/>
            <person name="Karbach L.E."/>
            <person name="Kurdoglu A."/>
            <person name="Lahiri S."/>
            <person name="Mastrian S.D."/>
            <person name="Miyashita H."/>
            <person name="Page L."/>
            <person name="Ramakrishna P."/>
            <person name="Satoh S."/>
            <person name="Sattley W.M."/>
            <person name="Shimada Y."/>
            <person name="Taylor H.L."/>
            <person name="Tomo T."/>
            <person name="Tsuchiya T."/>
            <person name="Wang Z.T."/>
            <person name="Raymond J."/>
            <person name="Mimuro M."/>
            <person name="Blankenship R.E."/>
            <person name="Touchman J.W."/>
        </authorList>
    </citation>
    <scope>NUCLEOTIDE SEQUENCE [LARGE SCALE GENOMIC DNA]</scope>
    <source>
        <strain evidence="2">MBIC 11017</strain>
    </source>
</reference>
<evidence type="ECO:0000313" key="1">
    <source>
        <dbReference type="EMBL" id="ABW26605.1"/>
    </source>
</evidence>
<proteinExistence type="predicted"/>
<dbReference type="Proteomes" id="UP000000268">
    <property type="component" value="Chromosome"/>
</dbReference>
<dbReference type="HOGENOM" id="CLU_1222588_0_0_3"/>
<accession>B0CA18</accession>
<dbReference type="AlphaFoldDB" id="B0CA18"/>
<sequence length="226" mass="26403">MTSLLSGKRGVGSFEYNGSTIFVKEHVEAVSHSLSNKRHANCWQKNVICQEIELTEQCFFVFRFKGHSWTNVIARDPSGLDFVTTKETNQINEEILKQEMEKVYSLCLNEEDAYLLSMDLKTRTIFYGVSDTILALGYRIYENGELLEKFETDEGYEILEWESNIHDDRIDIKAEEWVDQLFRQQDIFEPSINFRRWVGYAMHKPGDKITLSDPKGYLERVDFVAL</sequence>
<protein>
    <submittedName>
        <fullName evidence="1">Uncharacterized protein</fullName>
    </submittedName>
</protein>
<organism evidence="1 2">
    <name type="scientific">Acaryochloris marina (strain MBIC 11017)</name>
    <dbReference type="NCBI Taxonomy" id="329726"/>
    <lineage>
        <taxon>Bacteria</taxon>
        <taxon>Bacillati</taxon>
        <taxon>Cyanobacteriota</taxon>
        <taxon>Cyanophyceae</taxon>
        <taxon>Acaryochloridales</taxon>
        <taxon>Acaryochloridaceae</taxon>
        <taxon>Acaryochloris</taxon>
    </lineage>
</organism>
<gene>
    <name evidence="1" type="ordered locus">AM1_1581</name>
</gene>
<dbReference type="KEGG" id="amr:AM1_1581"/>
<name>B0CA18_ACAM1</name>